<name>A0A1D7U4I1_9HYPH</name>
<accession>A0A1D7U4I1</accession>
<feature type="transmembrane region" description="Helical" evidence="1">
    <location>
        <begin position="16"/>
        <end position="35"/>
    </location>
</feature>
<keyword evidence="1" id="KW-0472">Membrane</keyword>
<dbReference type="Proteomes" id="UP000094969">
    <property type="component" value="Chromosome"/>
</dbReference>
<reference evidence="2 3" key="1">
    <citation type="journal article" date="2015" name="Antonie Van Leeuwenhoek">
        <title>Bosea vaviloviae sp. nov., a new species of slow-growing rhizobia isolated from nodules of the relict species Vavilovia formosa (Stev.) Fed.</title>
        <authorList>
            <person name="Safronova V.I."/>
            <person name="Kuznetsova I.G."/>
            <person name="Sazanova A.L."/>
            <person name="Kimeklis A.K."/>
            <person name="Belimov A.A."/>
            <person name="Andronov E.E."/>
            <person name="Pinaev A.G."/>
            <person name="Chizhevskaya E.P."/>
            <person name="Pukhaev A.R."/>
            <person name="Popov K.P."/>
            <person name="Willems A."/>
            <person name="Tikhonovich I.A."/>
        </authorList>
    </citation>
    <scope>NUCLEOTIDE SEQUENCE [LARGE SCALE GENOMIC DNA]</scope>
    <source>
        <strain evidence="2 3">Vaf18</strain>
    </source>
</reference>
<dbReference type="KEGG" id="bvv:BHK69_19075"/>
<sequence length="148" mass="16182">MKNDLATFTVRRSRRALGVIASLAAFGMSVLFLWGRDVPADNSPPTTIALAVLGDSSSHSYQDNLSFPPGSADRGGAFRARTFQWTEVLARLRGNELNPGPWVRWGQPGRVAWLRGAIGLHAGRTPRKEDYLYNFASPTALQNIGQLS</sequence>
<keyword evidence="3" id="KW-1185">Reference proteome</keyword>
<gene>
    <name evidence="2" type="ORF">BHK69_19075</name>
</gene>
<dbReference type="RefSeq" id="WP_069691474.1">
    <property type="nucleotide sequence ID" value="NZ_CP017147.1"/>
</dbReference>
<protein>
    <submittedName>
        <fullName evidence="2">Uncharacterized protein</fullName>
    </submittedName>
</protein>
<keyword evidence="1" id="KW-0812">Transmembrane</keyword>
<evidence type="ECO:0000313" key="3">
    <source>
        <dbReference type="Proteomes" id="UP000094969"/>
    </source>
</evidence>
<dbReference type="AlphaFoldDB" id="A0A1D7U4I1"/>
<proteinExistence type="predicted"/>
<organism evidence="2 3">
    <name type="scientific">Bosea vaviloviae</name>
    <dbReference type="NCBI Taxonomy" id="1526658"/>
    <lineage>
        <taxon>Bacteria</taxon>
        <taxon>Pseudomonadati</taxon>
        <taxon>Pseudomonadota</taxon>
        <taxon>Alphaproteobacteria</taxon>
        <taxon>Hyphomicrobiales</taxon>
        <taxon>Boseaceae</taxon>
        <taxon>Bosea</taxon>
    </lineage>
</organism>
<evidence type="ECO:0000313" key="2">
    <source>
        <dbReference type="EMBL" id="AOO82264.1"/>
    </source>
</evidence>
<dbReference type="OrthoDB" id="8156285at2"/>
<keyword evidence="1" id="KW-1133">Transmembrane helix</keyword>
<dbReference type="EMBL" id="CP017147">
    <property type="protein sequence ID" value="AOO82264.1"/>
    <property type="molecule type" value="Genomic_DNA"/>
</dbReference>
<evidence type="ECO:0000256" key="1">
    <source>
        <dbReference type="SAM" id="Phobius"/>
    </source>
</evidence>